<sequence>MASIEHLQVPDQKRCCLDNLAPEIIDHILFQMDSVRALGNLITVSHFIHRCFQRRKEQVILCVLQNELGLIMADAKILSVFPYRYPSHDPRADAVILRTMLDRRRSGAPFSYAELMGLCATLHQINFLTDAYVTMHKFSIGADGPFAAPLSRVERLRVQRAFYRRQIICNAWAPTERGPQCILSTSFNRRAQSTGTRAGAEQVAISALCYWELQQVDHVDHFISRLCKALCLARDEHAGRASWTENRRGPGVGRRLNEAEFGRLYSHGDRLVQYMRAYPSIANAALQAVPWLPWLRSREFAGDEPAYNHFAERYSLTCHRVPYQHHRLNGLPEHERNHKQVHFSGDAVRLPPFGWVDALDGRHVYWFGEGLRCLSQDSELDDKMVPLERHEPLEIWRGAGFALWDQGRVEAIKALDYFRDLQTGWLINSTVGEITDGDG</sequence>
<dbReference type="OrthoDB" id="5304511at2759"/>
<organism evidence="1 2">
    <name type="scientific">Fusarium zealandicum</name>
    <dbReference type="NCBI Taxonomy" id="1053134"/>
    <lineage>
        <taxon>Eukaryota</taxon>
        <taxon>Fungi</taxon>
        <taxon>Dikarya</taxon>
        <taxon>Ascomycota</taxon>
        <taxon>Pezizomycotina</taxon>
        <taxon>Sordariomycetes</taxon>
        <taxon>Hypocreomycetidae</taxon>
        <taxon>Hypocreales</taxon>
        <taxon>Nectriaceae</taxon>
        <taxon>Fusarium</taxon>
        <taxon>Fusarium staphyleae species complex</taxon>
    </lineage>
</organism>
<dbReference type="Proteomes" id="UP000635477">
    <property type="component" value="Unassembled WGS sequence"/>
</dbReference>
<reference evidence="1" key="2">
    <citation type="submission" date="2020-05" db="EMBL/GenBank/DDBJ databases">
        <authorList>
            <person name="Kim H.-S."/>
            <person name="Proctor R.H."/>
            <person name="Brown D.W."/>
        </authorList>
    </citation>
    <scope>NUCLEOTIDE SEQUENCE</scope>
    <source>
        <strain evidence="1">NRRL 22465</strain>
    </source>
</reference>
<protein>
    <submittedName>
        <fullName evidence="1">Uncharacterized protein</fullName>
    </submittedName>
</protein>
<evidence type="ECO:0000313" key="1">
    <source>
        <dbReference type="EMBL" id="KAF4979371.1"/>
    </source>
</evidence>
<gene>
    <name evidence="1" type="ORF">FZEAL_4412</name>
</gene>
<comment type="caution">
    <text evidence="1">The sequence shown here is derived from an EMBL/GenBank/DDBJ whole genome shotgun (WGS) entry which is preliminary data.</text>
</comment>
<dbReference type="AlphaFoldDB" id="A0A8H4ULS3"/>
<keyword evidence="2" id="KW-1185">Reference proteome</keyword>
<reference evidence="1" key="1">
    <citation type="journal article" date="2020" name="BMC Genomics">
        <title>Correction to: Identification and distribution of gene clusters required for synthesis of sphingolipid metabolism inhibitors in diverse species of the filamentous fungus Fusarium.</title>
        <authorList>
            <person name="Kim H.S."/>
            <person name="Lohmar J.M."/>
            <person name="Busman M."/>
            <person name="Brown D.W."/>
            <person name="Naumann T.A."/>
            <person name="Divon H.H."/>
            <person name="Lysoe E."/>
            <person name="Uhlig S."/>
            <person name="Proctor R.H."/>
        </authorList>
    </citation>
    <scope>NUCLEOTIDE SEQUENCE</scope>
    <source>
        <strain evidence="1">NRRL 22465</strain>
    </source>
</reference>
<name>A0A8H4ULS3_9HYPO</name>
<accession>A0A8H4ULS3</accession>
<evidence type="ECO:0000313" key="2">
    <source>
        <dbReference type="Proteomes" id="UP000635477"/>
    </source>
</evidence>
<dbReference type="EMBL" id="JABEYC010000302">
    <property type="protein sequence ID" value="KAF4979371.1"/>
    <property type="molecule type" value="Genomic_DNA"/>
</dbReference>
<proteinExistence type="predicted"/>